<proteinExistence type="predicted"/>
<evidence type="ECO:0000259" key="1">
    <source>
        <dbReference type="Pfam" id="PF12728"/>
    </source>
</evidence>
<dbReference type="SUPFAM" id="SSF46955">
    <property type="entry name" value="Putative DNA-binding domain"/>
    <property type="match status" value="1"/>
</dbReference>
<dbReference type="Gene3D" id="1.10.10.10">
    <property type="entry name" value="Winged helix-like DNA-binding domain superfamily/Winged helix DNA-binding domain"/>
    <property type="match status" value="1"/>
</dbReference>
<evidence type="ECO:0000313" key="2">
    <source>
        <dbReference type="EMBL" id="MDK3074727.1"/>
    </source>
</evidence>
<dbReference type="RefSeq" id="WP_284486659.1">
    <property type="nucleotide sequence ID" value="NZ_JASNJE010000024.1"/>
</dbReference>
<dbReference type="InterPro" id="IPR036388">
    <property type="entry name" value="WH-like_DNA-bd_sf"/>
</dbReference>
<dbReference type="Proteomes" id="UP001227126">
    <property type="component" value="Unassembled WGS sequence"/>
</dbReference>
<protein>
    <submittedName>
        <fullName evidence="2">Helix-turn-helix domain-containing protein</fullName>
    </submittedName>
</protein>
<gene>
    <name evidence="2" type="ORF">QO034_16685</name>
</gene>
<dbReference type="Pfam" id="PF12728">
    <property type="entry name" value="HTH_17"/>
    <property type="match status" value="1"/>
</dbReference>
<accession>A0ABT7FI09</accession>
<keyword evidence="3" id="KW-1185">Reference proteome</keyword>
<dbReference type="EMBL" id="JASNJE010000024">
    <property type="protein sequence ID" value="MDK3074727.1"/>
    <property type="molecule type" value="Genomic_DNA"/>
</dbReference>
<comment type="caution">
    <text evidence="2">The sequence shown here is derived from an EMBL/GenBank/DDBJ whole genome shotgun (WGS) entry which is preliminary data.</text>
</comment>
<sequence length="89" mass="10274">MLDACGEPLSRFVRQRPVATTPNDYLDGFIDETDAADFLCQSVRTIQKWRVTGFGPKFYKSGRSIRYRRRDLLAWGETRRRANTSQNAA</sequence>
<name>A0ABT7FI09_9RHOB</name>
<reference evidence="2 3" key="1">
    <citation type="submission" date="2023-05" db="EMBL/GenBank/DDBJ databases">
        <title>Sedimentitalea sp. nov. JM2-8.</title>
        <authorList>
            <person name="Huang J."/>
        </authorList>
    </citation>
    <scope>NUCLEOTIDE SEQUENCE [LARGE SCALE GENOMIC DNA]</scope>
    <source>
        <strain evidence="2 3">JM2-8</strain>
    </source>
</reference>
<feature type="domain" description="Helix-turn-helix" evidence="1">
    <location>
        <begin position="34"/>
        <end position="78"/>
    </location>
</feature>
<dbReference type="InterPro" id="IPR041657">
    <property type="entry name" value="HTH_17"/>
</dbReference>
<organism evidence="2 3">
    <name type="scientific">Sedimentitalea xiamensis</name>
    <dbReference type="NCBI Taxonomy" id="3050037"/>
    <lineage>
        <taxon>Bacteria</taxon>
        <taxon>Pseudomonadati</taxon>
        <taxon>Pseudomonadota</taxon>
        <taxon>Alphaproteobacteria</taxon>
        <taxon>Rhodobacterales</taxon>
        <taxon>Paracoccaceae</taxon>
        <taxon>Sedimentitalea</taxon>
    </lineage>
</organism>
<dbReference type="InterPro" id="IPR009061">
    <property type="entry name" value="DNA-bd_dom_put_sf"/>
</dbReference>
<evidence type="ECO:0000313" key="3">
    <source>
        <dbReference type="Proteomes" id="UP001227126"/>
    </source>
</evidence>